<evidence type="ECO:0000256" key="3">
    <source>
        <dbReference type="ARBA" id="ARBA00022723"/>
    </source>
</evidence>
<keyword evidence="5" id="KW-0862">Zinc</keyword>
<feature type="region of interest" description="Disordered" evidence="10">
    <location>
        <begin position="52"/>
        <end position="71"/>
    </location>
</feature>
<dbReference type="GO" id="GO:0008270">
    <property type="term" value="F:zinc ion binding"/>
    <property type="evidence" value="ECO:0007669"/>
    <property type="project" value="UniProtKB-KW"/>
</dbReference>
<keyword evidence="6" id="KW-0805">Transcription regulation</keyword>
<evidence type="ECO:0000256" key="10">
    <source>
        <dbReference type="SAM" id="MobiDB-lite"/>
    </source>
</evidence>
<reference evidence="13 14" key="1">
    <citation type="journal article" date="2016" name="Mol. Biol. Evol.">
        <title>Comparative Genomics of Early-Diverging Mushroom-Forming Fungi Provides Insights into the Origins of Lignocellulose Decay Capabilities.</title>
        <authorList>
            <person name="Nagy L.G."/>
            <person name="Riley R."/>
            <person name="Tritt A."/>
            <person name="Adam C."/>
            <person name="Daum C."/>
            <person name="Floudas D."/>
            <person name="Sun H."/>
            <person name="Yadav J.S."/>
            <person name="Pangilinan J."/>
            <person name="Larsson K.H."/>
            <person name="Matsuura K."/>
            <person name="Barry K."/>
            <person name="Labutti K."/>
            <person name="Kuo R."/>
            <person name="Ohm R.A."/>
            <person name="Bhattacharya S.S."/>
            <person name="Shirouzu T."/>
            <person name="Yoshinaga Y."/>
            <person name="Martin F.M."/>
            <person name="Grigoriev I.V."/>
            <person name="Hibbett D.S."/>
        </authorList>
    </citation>
    <scope>NUCLEOTIDE SEQUENCE [LARGE SCALE GENOMIC DNA]</scope>
    <source>
        <strain evidence="13 14">CBS 109695</strain>
    </source>
</reference>
<name>A0A166VQR4_9AGAM</name>
<keyword evidence="4" id="KW-0863">Zinc-finger</keyword>
<proteinExistence type="inferred from homology"/>
<dbReference type="Proteomes" id="UP000076532">
    <property type="component" value="Unassembled WGS sequence"/>
</dbReference>
<dbReference type="Pfam" id="PF20645">
    <property type="entry name" value="Rrn7_cyclin_C"/>
    <property type="match status" value="1"/>
</dbReference>
<accession>A0A166VQR4</accession>
<dbReference type="PANTHER" id="PTHR31576:SF2">
    <property type="entry name" value="TATA BOX-BINDING PROTEIN-ASSOCIATED FACTOR RNA POLYMERASE I SUBUNIT B"/>
    <property type="match status" value="1"/>
</dbReference>
<dbReference type="GO" id="GO:0070860">
    <property type="term" value="C:RNA polymerase I core factor complex"/>
    <property type="evidence" value="ECO:0007669"/>
    <property type="project" value="InterPro"/>
</dbReference>
<evidence type="ECO:0000256" key="8">
    <source>
        <dbReference type="ARBA" id="ARBA00023163"/>
    </source>
</evidence>
<sequence length="588" mass="65856">MAPRRRCPVCQSKEWHKEPSSGLIACSEGHVLQSYRNEAAEADDLGQHTYRQRALKSGRKKKEKESKANPKLYHGDRGRYHYLQCLQLLLRKQILALVALWALPAEFEILCRDIWALHLSLLPHLPPAEPYLHLLDTRGEARPMLKKKASGLSEKSSNGGHTSQEDFAENSSTESSDSSEEDPEMQELLRENSASGSSDEDVPDTAQKSTATQKSVKRTSADRYDSPASNIAVLMLACWTMRIPVMYEDFRKIIELHQLPYMDPVRFFPDSLTVHLTKSTRQMLSPHRAPTTLLVHRLTSRLARLLYSTQGVLTPEVNAAPILWRVTRSMGGTPVLYSLTKTLTRVLSLPLVLHHSLAPSLKRVKQRDPDSHKYDSVPPEVAFTAASVIVLKMVYGLDGTSRLPTDSNDPACALPTLDEYLALVRGVGGTEMESQAEIFRSDTHMSVGDLSDPVIDEYLDFCEIALLKPGKDLRNILDDYFPLGNRAPDSMPASVRQAPFPPLFANEASNEDATPVPRPGQVYTIYNSQDVLGSIPDQYEVILSRAARHIGVGDDYLSGVTEKYERRLVRWWESEKRKCVEIEGEEGG</sequence>
<dbReference type="InterPro" id="IPR048540">
    <property type="entry name" value="Rrn7_cyclin_N"/>
</dbReference>
<evidence type="ECO:0000256" key="6">
    <source>
        <dbReference type="ARBA" id="ARBA00023015"/>
    </source>
</evidence>
<comment type="similarity">
    <text evidence="2">Belongs to the RRN7/TAF1B family.</text>
</comment>
<keyword evidence="14" id="KW-1185">Reference proteome</keyword>
<evidence type="ECO:0000313" key="13">
    <source>
        <dbReference type="EMBL" id="KZP32970.1"/>
    </source>
</evidence>
<evidence type="ECO:0000256" key="9">
    <source>
        <dbReference type="ARBA" id="ARBA00023242"/>
    </source>
</evidence>
<keyword evidence="9" id="KW-0539">Nucleus</keyword>
<evidence type="ECO:0000256" key="7">
    <source>
        <dbReference type="ARBA" id="ARBA00023125"/>
    </source>
</evidence>
<dbReference type="OrthoDB" id="428577at2759"/>
<protein>
    <recommendedName>
        <fullName evidence="15">RRN7-type domain-containing protein</fullName>
    </recommendedName>
</protein>
<gene>
    <name evidence="13" type="ORF">FIBSPDRAFT_907161</name>
</gene>
<organism evidence="13 14">
    <name type="scientific">Athelia psychrophila</name>
    <dbReference type="NCBI Taxonomy" id="1759441"/>
    <lineage>
        <taxon>Eukaryota</taxon>
        <taxon>Fungi</taxon>
        <taxon>Dikarya</taxon>
        <taxon>Basidiomycota</taxon>
        <taxon>Agaricomycotina</taxon>
        <taxon>Agaricomycetes</taxon>
        <taxon>Agaricomycetidae</taxon>
        <taxon>Atheliales</taxon>
        <taxon>Atheliaceae</taxon>
        <taxon>Athelia</taxon>
    </lineage>
</organism>
<feature type="compositionally biased region" description="Polar residues" evidence="10">
    <location>
        <begin position="153"/>
        <end position="162"/>
    </location>
</feature>
<feature type="compositionally biased region" description="Basic residues" evidence="10">
    <location>
        <begin position="52"/>
        <end position="62"/>
    </location>
</feature>
<dbReference type="AlphaFoldDB" id="A0A166VQR4"/>
<feature type="domain" description="Rrn7/TAF1B N-terminal cyclin" evidence="11">
    <location>
        <begin position="86"/>
        <end position="269"/>
    </location>
</feature>
<evidence type="ECO:0000259" key="12">
    <source>
        <dbReference type="Pfam" id="PF20645"/>
    </source>
</evidence>
<dbReference type="STRING" id="436010.A0A166VQR4"/>
<dbReference type="InterPro" id="IPR033599">
    <property type="entry name" value="TAF1B/Rrn7"/>
</dbReference>
<keyword evidence="8" id="KW-0804">Transcription</keyword>
<evidence type="ECO:0000259" key="11">
    <source>
        <dbReference type="Pfam" id="PF20644"/>
    </source>
</evidence>
<dbReference type="GO" id="GO:0001164">
    <property type="term" value="F:RNA polymerase I core promoter sequence-specific DNA binding"/>
    <property type="evidence" value="ECO:0007669"/>
    <property type="project" value="InterPro"/>
</dbReference>
<dbReference type="GO" id="GO:0042790">
    <property type="term" value="P:nucleolar large rRNA transcription by RNA polymerase I"/>
    <property type="evidence" value="ECO:0007669"/>
    <property type="project" value="TreeGrafter"/>
</dbReference>
<dbReference type="EMBL" id="KV417484">
    <property type="protein sequence ID" value="KZP32970.1"/>
    <property type="molecule type" value="Genomic_DNA"/>
</dbReference>
<evidence type="ECO:0000256" key="2">
    <source>
        <dbReference type="ARBA" id="ARBA00006899"/>
    </source>
</evidence>
<evidence type="ECO:0008006" key="15">
    <source>
        <dbReference type="Google" id="ProtNLM"/>
    </source>
</evidence>
<keyword evidence="7" id="KW-0238">DNA-binding</keyword>
<evidence type="ECO:0000256" key="4">
    <source>
        <dbReference type="ARBA" id="ARBA00022771"/>
    </source>
</evidence>
<dbReference type="InterPro" id="IPR048538">
    <property type="entry name" value="Rrn7_cyclin_C"/>
</dbReference>
<evidence type="ECO:0000256" key="5">
    <source>
        <dbReference type="ARBA" id="ARBA00022833"/>
    </source>
</evidence>
<evidence type="ECO:0000256" key="1">
    <source>
        <dbReference type="ARBA" id="ARBA00004604"/>
    </source>
</evidence>
<keyword evidence="3" id="KW-0479">Metal-binding</keyword>
<comment type="subcellular location">
    <subcellularLocation>
        <location evidence="1">Nucleus</location>
        <location evidence="1">Nucleolus</location>
    </subcellularLocation>
</comment>
<dbReference type="Pfam" id="PF20644">
    <property type="entry name" value="Rrn7_cyclin_N"/>
    <property type="match status" value="1"/>
</dbReference>
<evidence type="ECO:0000313" key="14">
    <source>
        <dbReference type="Proteomes" id="UP000076532"/>
    </source>
</evidence>
<feature type="domain" description="Rrn7/TAF1B C-terminal cyclin" evidence="12">
    <location>
        <begin position="290"/>
        <end position="463"/>
    </location>
</feature>
<feature type="region of interest" description="Disordered" evidence="10">
    <location>
        <begin position="145"/>
        <end position="223"/>
    </location>
</feature>
<dbReference type="PANTHER" id="PTHR31576">
    <property type="entry name" value="TATA BOX-BINDING PROTEIN-ASSOCIATED FACTOR RNA POLYMERASE I SUBUNIT B"/>
    <property type="match status" value="1"/>
</dbReference>